<protein>
    <submittedName>
        <fullName evidence="1">Uncharacterized protein</fullName>
    </submittedName>
</protein>
<reference evidence="1" key="1">
    <citation type="submission" date="2013-05" db="EMBL/GenBank/DDBJ databases">
        <authorList>
            <person name="Yim A.K.Y."/>
            <person name="Chan T.F."/>
            <person name="Ji K.M."/>
            <person name="Liu X.Y."/>
            <person name="Zhou J.W."/>
            <person name="Li R.Q."/>
            <person name="Yang K.Y."/>
            <person name="Li J."/>
            <person name="Li M."/>
            <person name="Law P.T.W."/>
            <person name="Wu Y.L."/>
            <person name="Cai Z.L."/>
            <person name="Qin H."/>
            <person name="Bao Y."/>
            <person name="Leung R.K.K."/>
            <person name="Ng P.K.S."/>
            <person name="Zou J."/>
            <person name="Zhong X.J."/>
            <person name="Ran P.X."/>
            <person name="Zhong N.S."/>
            <person name="Liu Z.G."/>
            <person name="Tsui S.K.W."/>
        </authorList>
    </citation>
    <scope>NUCLEOTIDE SEQUENCE</scope>
    <source>
        <strain evidence="1">Derf</strain>
        <tissue evidence="1">Whole organism</tissue>
    </source>
</reference>
<comment type="caution">
    <text evidence="1">The sequence shown here is derived from an EMBL/GenBank/DDBJ whole genome shotgun (WGS) entry which is preliminary data.</text>
</comment>
<gene>
    <name evidence="1" type="ORF">DERF_008978</name>
</gene>
<dbReference type="Proteomes" id="UP000790347">
    <property type="component" value="Unassembled WGS sequence"/>
</dbReference>
<sequence>MHWCLYDRWLIPNSLANKRQISVSIPSIFSNACRGGGGGGGKSFPKLHFAKFREQWKNKNPLRKWNGDVHYIPLLYVGKIDNSESLILYTANTALVS</sequence>
<evidence type="ECO:0000313" key="1">
    <source>
        <dbReference type="EMBL" id="KAH9510459.1"/>
    </source>
</evidence>
<dbReference type="EMBL" id="ASGP02000004">
    <property type="protein sequence ID" value="KAH9510459.1"/>
    <property type="molecule type" value="Genomic_DNA"/>
</dbReference>
<accession>A0A922L082</accession>
<reference evidence="1" key="2">
    <citation type="journal article" date="2022" name="Res Sq">
        <title>Comparative Genomics Reveals Insights into the Divergent Evolution of Astigmatic Mites and Household Pest Adaptations.</title>
        <authorList>
            <person name="Xiong Q."/>
            <person name="Wan A.T.-Y."/>
            <person name="Liu X.-Y."/>
            <person name="Fung C.S.-H."/>
            <person name="Xiao X."/>
            <person name="Malainual N."/>
            <person name="Hou J."/>
            <person name="Wang L."/>
            <person name="Wang M."/>
            <person name="Yang K."/>
            <person name="Cui Y."/>
            <person name="Leung E."/>
            <person name="Nong W."/>
            <person name="Shin S.-K."/>
            <person name="Au S."/>
            <person name="Jeong K.Y."/>
            <person name="Chew F.T."/>
            <person name="Hui J."/>
            <person name="Leung T.F."/>
            <person name="Tungtrongchitr A."/>
            <person name="Zhong N."/>
            <person name="Liu Z."/>
            <person name="Tsui S."/>
        </authorList>
    </citation>
    <scope>NUCLEOTIDE SEQUENCE</scope>
    <source>
        <strain evidence="1">Derf</strain>
        <tissue evidence="1">Whole organism</tissue>
    </source>
</reference>
<keyword evidence="2" id="KW-1185">Reference proteome</keyword>
<dbReference type="AlphaFoldDB" id="A0A922L082"/>
<name>A0A922L082_DERFA</name>
<organism evidence="1 2">
    <name type="scientific">Dermatophagoides farinae</name>
    <name type="common">American house dust mite</name>
    <dbReference type="NCBI Taxonomy" id="6954"/>
    <lineage>
        <taxon>Eukaryota</taxon>
        <taxon>Metazoa</taxon>
        <taxon>Ecdysozoa</taxon>
        <taxon>Arthropoda</taxon>
        <taxon>Chelicerata</taxon>
        <taxon>Arachnida</taxon>
        <taxon>Acari</taxon>
        <taxon>Acariformes</taxon>
        <taxon>Sarcoptiformes</taxon>
        <taxon>Astigmata</taxon>
        <taxon>Psoroptidia</taxon>
        <taxon>Analgoidea</taxon>
        <taxon>Pyroglyphidae</taxon>
        <taxon>Dermatophagoidinae</taxon>
        <taxon>Dermatophagoides</taxon>
    </lineage>
</organism>
<evidence type="ECO:0000313" key="2">
    <source>
        <dbReference type="Proteomes" id="UP000790347"/>
    </source>
</evidence>
<proteinExistence type="predicted"/>